<dbReference type="InterPro" id="IPR002018">
    <property type="entry name" value="CarbesteraseB"/>
</dbReference>
<feature type="transmembrane region" description="Helical" evidence="6">
    <location>
        <begin position="86"/>
        <end position="108"/>
    </location>
</feature>
<evidence type="ECO:0000313" key="8">
    <source>
        <dbReference type="EMBL" id="KGO58190.1"/>
    </source>
</evidence>
<keyword evidence="4 6" id="KW-1133">Transmembrane helix</keyword>
<evidence type="ECO:0000259" key="7">
    <source>
        <dbReference type="PROSITE" id="PS50850"/>
    </source>
</evidence>
<comment type="caution">
    <text evidence="8">The sequence shown here is derived from an EMBL/GenBank/DDBJ whole genome shotgun (WGS) entry which is preliminary data.</text>
</comment>
<dbReference type="InterPro" id="IPR020846">
    <property type="entry name" value="MFS_dom"/>
</dbReference>
<dbReference type="GO" id="GO:0022857">
    <property type="term" value="F:transmembrane transporter activity"/>
    <property type="evidence" value="ECO:0007669"/>
    <property type="project" value="InterPro"/>
</dbReference>
<dbReference type="EMBL" id="JQFZ01000121">
    <property type="protein sequence ID" value="KGO58190.1"/>
    <property type="molecule type" value="Genomic_DNA"/>
</dbReference>
<dbReference type="GO" id="GO:0072330">
    <property type="term" value="P:monocarboxylic acid biosynthetic process"/>
    <property type="evidence" value="ECO:0007669"/>
    <property type="project" value="UniProtKB-ARBA"/>
</dbReference>
<dbReference type="Gene3D" id="3.40.50.1820">
    <property type="entry name" value="alpha/beta hydrolase"/>
    <property type="match status" value="1"/>
</dbReference>
<feature type="transmembrane region" description="Helical" evidence="6">
    <location>
        <begin position="128"/>
        <end position="147"/>
    </location>
</feature>
<comment type="subcellular location">
    <subcellularLocation>
        <location evidence="1">Membrane</location>
        <topology evidence="1">Multi-pass membrane protein</topology>
    </subcellularLocation>
</comment>
<feature type="transmembrane region" description="Helical" evidence="6">
    <location>
        <begin position="280"/>
        <end position="299"/>
    </location>
</feature>
<organism evidence="8 9">
    <name type="scientific">Penicillium expansum</name>
    <name type="common">Blue mold rot fungus</name>
    <dbReference type="NCBI Taxonomy" id="27334"/>
    <lineage>
        <taxon>Eukaryota</taxon>
        <taxon>Fungi</taxon>
        <taxon>Dikarya</taxon>
        <taxon>Ascomycota</taxon>
        <taxon>Pezizomycotina</taxon>
        <taxon>Eurotiomycetes</taxon>
        <taxon>Eurotiomycetidae</taxon>
        <taxon>Eurotiales</taxon>
        <taxon>Aspergillaceae</taxon>
        <taxon>Penicillium</taxon>
    </lineage>
</organism>
<evidence type="ECO:0000256" key="6">
    <source>
        <dbReference type="SAM" id="Phobius"/>
    </source>
</evidence>
<dbReference type="InterPro" id="IPR029058">
    <property type="entry name" value="AB_hydrolase_fold"/>
</dbReference>
<dbReference type="VEuPathDB" id="FungiDB:PEXP_098810"/>
<reference evidence="8 9" key="1">
    <citation type="journal article" date="2015" name="Mol. Plant Microbe Interact.">
        <title>Genome, transcriptome, and functional analyses of Penicillium expansum provide new insights into secondary metabolism and pathogenicity.</title>
        <authorList>
            <person name="Ballester A.R."/>
            <person name="Marcet-Houben M."/>
            <person name="Levin E."/>
            <person name="Sela N."/>
            <person name="Selma-Lazaro C."/>
            <person name="Carmona L."/>
            <person name="Wisniewski M."/>
            <person name="Droby S."/>
            <person name="Gonzalez-Candelas L."/>
            <person name="Gabaldon T."/>
        </authorList>
    </citation>
    <scope>NUCLEOTIDE SEQUENCE [LARGE SCALE GENOMIC DNA]</scope>
    <source>
        <strain evidence="8 9">MD-8</strain>
    </source>
</reference>
<dbReference type="AlphaFoldDB" id="A0A0A2K1A3"/>
<accession>A0A0A2K1A3</accession>
<dbReference type="RefSeq" id="XP_016599684.1">
    <property type="nucleotide sequence ID" value="XM_016743971.1"/>
</dbReference>
<dbReference type="PANTHER" id="PTHR23511">
    <property type="entry name" value="SYNAPTIC VESICLE GLYCOPROTEIN 2"/>
    <property type="match status" value="1"/>
</dbReference>
<evidence type="ECO:0000313" key="9">
    <source>
        <dbReference type="Proteomes" id="UP000030143"/>
    </source>
</evidence>
<dbReference type="PROSITE" id="PS50850">
    <property type="entry name" value="MFS"/>
    <property type="match status" value="1"/>
</dbReference>
<dbReference type="Gene3D" id="1.20.1250.20">
    <property type="entry name" value="MFS general substrate transporter like domains"/>
    <property type="match status" value="1"/>
</dbReference>
<dbReference type="Pfam" id="PF07690">
    <property type="entry name" value="MFS_1"/>
    <property type="match status" value="1"/>
</dbReference>
<dbReference type="SUPFAM" id="SSF103473">
    <property type="entry name" value="MFS general substrate transporter"/>
    <property type="match status" value="1"/>
</dbReference>
<dbReference type="VEuPathDB" id="FungiDB:PEXP_098820"/>
<dbReference type="InterPro" id="IPR011701">
    <property type="entry name" value="MFS"/>
</dbReference>
<protein>
    <submittedName>
        <fullName evidence="8">Major facilitator superfamily domain, general substrate transporter</fullName>
    </submittedName>
</protein>
<feature type="transmembrane region" description="Helical" evidence="6">
    <location>
        <begin position="218"/>
        <end position="239"/>
    </location>
</feature>
<keyword evidence="5 6" id="KW-0472">Membrane</keyword>
<name>A0A0A2K1A3_PENEN</name>
<keyword evidence="3 6" id="KW-0812">Transmembrane</keyword>
<proteinExistence type="predicted"/>
<evidence type="ECO:0000256" key="3">
    <source>
        <dbReference type="ARBA" id="ARBA00022692"/>
    </source>
</evidence>
<dbReference type="Proteomes" id="UP000030143">
    <property type="component" value="Unassembled WGS sequence"/>
</dbReference>
<feature type="transmembrane region" description="Helical" evidence="6">
    <location>
        <begin position="418"/>
        <end position="436"/>
    </location>
</feature>
<dbReference type="GO" id="GO:0017000">
    <property type="term" value="P:antibiotic biosynthetic process"/>
    <property type="evidence" value="ECO:0007669"/>
    <property type="project" value="UniProtKB-ARBA"/>
</dbReference>
<dbReference type="SUPFAM" id="SSF53474">
    <property type="entry name" value="alpha/beta-Hydrolases"/>
    <property type="match status" value="1"/>
</dbReference>
<feature type="transmembrane region" description="Helical" evidence="6">
    <location>
        <begin position="177"/>
        <end position="197"/>
    </location>
</feature>
<evidence type="ECO:0000256" key="4">
    <source>
        <dbReference type="ARBA" id="ARBA00022989"/>
    </source>
</evidence>
<dbReference type="GO" id="GO:0016020">
    <property type="term" value="C:membrane"/>
    <property type="evidence" value="ECO:0007669"/>
    <property type="project" value="UniProtKB-SubCell"/>
</dbReference>
<evidence type="ECO:0000256" key="1">
    <source>
        <dbReference type="ARBA" id="ARBA00004141"/>
    </source>
</evidence>
<keyword evidence="9" id="KW-1185">Reference proteome</keyword>
<dbReference type="GeneID" id="27679391"/>
<gene>
    <name evidence="8" type="ORF">PEX2_067000</name>
</gene>
<dbReference type="InterPro" id="IPR036259">
    <property type="entry name" value="MFS_trans_sf"/>
</dbReference>
<feature type="domain" description="Major facilitator superfamily (MFS) profile" evidence="7">
    <location>
        <begin position="88"/>
        <end position="561"/>
    </location>
</feature>
<feature type="transmembrane region" description="Helical" evidence="6">
    <location>
        <begin position="366"/>
        <end position="387"/>
    </location>
</feature>
<dbReference type="Pfam" id="PF00135">
    <property type="entry name" value="COesterase"/>
    <property type="match status" value="1"/>
</dbReference>
<keyword evidence="2" id="KW-0813">Transport</keyword>
<feature type="transmembrane region" description="Helical" evidence="6">
    <location>
        <begin position="448"/>
        <end position="464"/>
    </location>
</feature>
<evidence type="ECO:0000256" key="2">
    <source>
        <dbReference type="ARBA" id="ARBA00022448"/>
    </source>
</evidence>
<dbReference type="HOGENOM" id="CLU_334361_0_0_1"/>
<dbReference type="PANTHER" id="PTHR23511:SF5">
    <property type="entry name" value="MAJOR FACILITATOR-TYPE TRANSPORTER HXNZ-RELATED"/>
    <property type="match status" value="1"/>
</dbReference>
<sequence length="854" mass="93178">MSSHDDQIRPTRNLEAQSAFASTLVNDVEKAELSKISEVSDIQHKSLFGLVMETPKIHPGSDAVFAAKAQLLNQALLDMGMGLYQWMLFLMTGVGWFLDSFWIMSFLVIAPSAGNEAQFFFTGDNTDYLFIALFVGLTVGGTAWPMMSDTLGRKWMFTSTIVLMGMGGLVGAGMPSFTGLCVVGCVVGFAAAGNQAVDVMILLESLPASHQYLVALQGVFWGLGQLVAAAVGWAFIALYTCGTGPDEVSTSQSMSSNKRALGHSSSSSSCHYVSNKGWRYVWWTFGCMTLFLYLCRFALNLHETPKFLLSRRRDAEATQLVKDIALYNKRQTWLTEASFARVDSTIDASEAELRTKSRSQALVSSLNIYGAVCLVLLWSVTGLTFVLHQTYIGNYLAAHGVAQVSATTVSRSYLYSRYLYIALCAIPGPLVAAILVEVKGLGRKRTGAGIAILTGLFMLLATVARSRNSALAFECIVGFLRSAGIATLTLYTVEVVPTTVRGYSLGVMGFFWGFQTGAQFGWHNVGKQALTSLPHDQKFIAVNMNYRLGMLGFMNHPDLPSANAGLLDQRMAMRWVKQNIAAFGGDPDNITIISQSGGGWAIAAQLGLYDGQTNGTFQRAIARSIQREPMFTTKELMLRNTVLSEQLNCTSADQLACFRSVSVPDLVDIFQTMSIANGTEGIFADKVFGYQASLGPTIDSLTLTDSVTRLFKNGKTANVPTIAGCVSDEGYDGWINAYQMNPTPKNTTQLDPSTNRITNLTDAEVYEVASFHPVSAGYGAVTPDNFFLDVFKSYWMALGFFGEVGIFGSERMMDRWLSAAHGSKHIWTFRFNAPHKSISYYQTSAVDIANTENS</sequence>
<evidence type="ECO:0000256" key="5">
    <source>
        <dbReference type="ARBA" id="ARBA00023136"/>
    </source>
</evidence>